<evidence type="ECO:0000256" key="7">
    <source>
        <dbReference type="SAM" id="SignalP"/>
    </source>
</evidence>
<dbReference type="CDD" id="cd06583">
    <property type="entry name" value="PGRP"/>
    <property type="match status" value="1"/>
</dbReference>
<reference evidence="11" key="1">
    <citation type="submission" date="2025-08" db="UniProtKB">
        <authorList>
            <consortium name="RefSeq"/>
        </authorList>
    </citation>
    <scope>IDENTIFICATION</scope>
    <source>
        <tissue evidence="11">Whole Larva</tissue>
    </source>
</reference>
<keyword evidence="2 6" id="KW-0399">Innate immunity</keyword>
<feature type="chain" id="PRO_5045310032" description="Peptidoglycan-recognition protein" evidence="7">
    <location>
        <begin position="19"/>
        <end position="190"/>
    </location>
</feature>
<keyword evidence="10" id="KW-1185">Reference proteome</keyword>
<feature type="signal peptide" evidence="7">
    <location>
        <begin position="1"/>
        <end position="18"/>
    </location>
</feature>
<evidence type="ECO:0000259" key="8">
    <source>
        <dbReference type="SMART" id="SM00644"/>
    </source>
</evidence>
<evidence type="ECO:0000256" key="4">
    <source>
        <dbReference type="ARBA" id="ARBA00022859"/>
    </source>
</evidence>
<organism evidence="10 11">
    <name type="scientific">Nicrophorus vespilloides</name>
    <name type="common">Boreal carrion beetle</name>
    <dbReference type="NCBI Taxonomy" id="110193"/>
    <lineage>
        <taxon>Eukaryota</taxon>
        <taxon>Metazoa</taxon>
        <taxon>Ecdysozoa</taxon>
        <taxon>Arthropoda</taxon>
        <taxon>Hexapoda</taxon>
        <taxon>Insecta</taxon>
        <taxon>Pterygota</taxon>
        <taxon>Neoptera</taxon>
        <taxon>Endopterygota</taxon>
        <taxon>Coleoptera</taxon>
        <taxon>Polyphaga</taxon>
        <taxon>Staphyliniformia</taxon>
        <taxon>Silphidae</taxon>
        <taxon>Nicrophorinae</taxon>
        <taxon>Nicrophorus</taxon>
    </lineage>
</organism>
<keyword evidence="5" id="KW-1015">Disulfide bond</keyword>
<dbReference type="SUPFAM" id="SSF55846">
    <property type="entry name" value="N-acetylmuramoyl-L-alanine amidase-like"/>
    <property type="match status" value="1"/>
</dbReference>
<keyword evidence="4 6" id="KW-0391">Immunity</keyword>
<evidence type="ECO:0000256" key="5">
    <source>
        <dbReference type="ARBA" id="ARBA00023157"/>
    </source>
</evidence>
<dbReference type="PIRSF" id="PIRSF037945">
    <property type="entry name" value="PGRPs"/>
    <property type="match status" value="1"/>
</dbReference>
<keyword evidence="3 7" id="KW-0732">Signal</keyword>
<evidence type="ECO:0000313" key="10">
    <source>
        <dbReference type="Proteomes" id="UP000695000"/>
    </source>
</evidence>
<evidence type="ECO:0000256" key="6">
    <source>
        <dbReference type="PIRNR" id="PIRNR037945"/>
    </source>
</evidence>
<dbReference type="InterPro" id="IPR015510">
    <property type="entry name" value="PGRP"/>
</dbReference>
<evidence type="ECO:0000256" key="2">
    <source>
        <dbReference type="ARBA" id="ARBA00022588"/>
    </source>
</evidence>
<feature type="domain" description="N-acetylmuramoyl-L-alanine amidase" evidence="8">
    <location>
        <begin position="34"/>
        <end position="173"/>
    </location>
</feature>
<evidence type="ECO:0000259" key="9">
    <source>
        <dbReference type="SMART" id="SM00701"/>
    </source>
</evidence>
<dbReference type="SMART" id="SM00644">
    <property type="entry name" value="Ami_2"/>
    <property type="match status" value="1"/>
</dbReference>
<evidence type="ECO:0000256" key="1">
    <source>
        <dbReference type="ARBA" id="ARBA00007553"/>
    </source>
</evidence>
<dbReference type="PANTHER" id="PTHR11022:SF74">
    <property type="entry name" value="PEPTIDOGLYCAN-RECOGNITION PROTEIN SA"/>
    <property type="match status" value="1"/>
</dbReference>
<dbReference type="InterPro" id="IPR002502">
    <property type="entry name" value="Amidase_domain"/>
</dbReference>
<comment type="similarity">
    <text evidence="1 6">Belongs to the N-acetylmuramoyl-L-alanine amidase 2 family.</text>
</comment>
<feature type="domain" description="Peptidoglycan recognition protein family" evidence="9">
    <location>
        <begin position="25"/>
        <end position="167"/>
    </location>
</feature>
<evidence type="ECO:0000313" key="11">
    <source>
        <dbReference type="RefSeq" id="XP_017775382.1"/>
    </source>
</evidence>
<dbReference type="RefSeq" id="XP_017775382.1">
    <property type="nucleotide sequence ID" value="XM_017919893.1"/>
</dbReference>
<dbReference type="PANTHER" id="PTHR11022">
    <property type="entry name" value="PEPTIDOGLYCAN RECOGNITION PROTEIN"/>
    <property type="match status" value="1"/>
</dbReference>
<protein>
    <recommendedName>
        <fullName evidence="6">Peptidoglycan-recognition protein</fullName>
    </recommendedName>
</protein>
<dbReference type="InterPro" id="IPR036505">
    <property type="entry name" value="Amidase/PGRP_sf"/>
</dbReference>
<dbReference type="Pfam" id="PF01510">
    <property type="entry name" value="Amidase_2"/>
    <property type="match status" value="1"/>
</dbReference>
<sequence length="190" mass="21259">MKSFSLFLLVALATNAFCSYPNVCPKILKKNLWAGKSPVNIDYVIIPVEYVVIHHTVTSTCTSEVSCSNLLCNIQNYHMDELKFNDIGYNFMIGGDGVVYEGAGWHKVGAHTYGYNSRSMGIAFVGNYVDKTPSEKMLKALKDFLACSVELGELSNRYKLIGGRQVISTESPGLKLYQELQKFPHFQRNP</sequence>
<dbReference type="GeneID" id="108561819"/>
<dbReference type="Gene3D" id="3.40.80.10">
    <property type="entry name" value="Peptidoglycan recognition protein-like"/>
    <property type="match status" value="1"/>
</dbReference>
<proteinExistence type="inferred from homology"/>
<dbReference type="Proteomes" id="UP000695000">
    <property type="component" value="Unplaced"/>
</dbReference>
<accession>A0ABM1MLD2</accession>
<dbReference type="InterPro" id="IPR006619">
    <property type="entry name" value="PGRP_domain_met/bac"/>
</dbReference>
<dbReference type="InterPro" id="IPR017331">
    <property type="entry name" value="Peptidoglycan_recognition"/>
</dbReference>
<name>A0ABM1MLD2_NICVS</name>
<evidence type="ECO:0000256" key="3">
    <source>
        <dbReference type="ARBA" id="ARBA00022729"/>
    </source>
</evidence>
<dbReference type="SMART" id="SM00701">
    <property type="entry name" value="PGRP"/>
    <property type="match status" value="1"/>
</dbReference>
<gene>
    <name evidence="11" type="primary">LOC108561819</name>
</gene>